<protein>
    <recommendedName>
        <fullName evidence="1">Stage 0 sporulation protein A homolog</fullName>
    </recommendedName>
</protein>
<dbReference type="InterPro" id="IPR058245">
    <property type="entry name" value="NreC/VraR/RcsB-like_REC"/>
</dbReference>
<name>A0A9D0ZJD8_9FIRM</name>
<dbReference type="PANTHER" id="PTHR37299">
    <property type="entry name" value="TRANSCRIPTIONAL REGULATOR-RELATED"/>
    <property type="match status" value="1"/>
</dbReference>
<dbReference type="Pfam" id="PF04397">
    <property type="entry name" value="LytTR"/>
    <property type="match status" value="1"/>
</dbReference>
<evidence type="ECO:0000256" key="1">
    <source>
        <dbReference type="ARBA" id="ARBA00018672"/>
    </source>
</evidence>
<comment type="function">
    <text evidence="2">May play the central regulatory role in sporulation. It may be an element of the effector pathway responsible for the activation of sporulation genes in response to nutritional stress. Spo0A may act in concert with spo0H (a sigma factor) to control the expression of some genes that are critical to the sporulation process.</text>
</comment>
<accession>A0A9D0ZJD8</accession>
<dbReference type="PROSITE" id="PS50110">
    <property type="entry name" value="RESPONSE_REGULATORY"/>
    <property type="match status" value="1"/>
</dbReference>
<dbReference type="Gene3D" id="2.40.50.1020">
    <property type="entry name" value="LytTr DNA-binding domain"/>
    <property type="match status" value="1"/>
</dbReference>
<evidence type="ECO:0000313" key="7">
    <source>
        <dbReference type="Proteomes" id="UP000886787"/>
    </source>
</evidence>
<dbReference type="Pfam" id="PF00072">
    <property type="entry name" value="Response_reg"/>
    <property type="match status" value="1"/>
</dbReference>
<dbReference type="PANTHER" id="PTHR37299:SF1">
    <property type="entry name" value="STAGE 0 SPORULATION PROTEIN A HOMOLOG"/>
    <property type="match status" value="1"/>
</dbReference>
<keyword evidence="3" id="KW-0597">Phosphoprotein</keyword>
<gene>
    <name evidence="6" type="ORF">IAD32_04075</name>
</gene>
<feature type="domain" description="Response regulatory" evidence="4">
    <location>
        <begin position="3"/>
        <end position="122"/>
    </location>
</feature>
<evidence type="ECO:0000313" key="6">
    <source>
        <dbReference type="EMBL" id="HIQ80444.1"/>
    </source>
</evidence>
<proteinExistence type="predicted"/>
<dbReference type="GO" id="GO:0000156">
    <property type="term" value="F:phosphorelay response regulator activity"/>
    <property type="evidence" value="ECO:0007669"/>
    <property type="project" value="InterPro"/>
</dbReference>
<dbReference type="CDD" id="cd17535">
    <property type="entry name" value="REC_NarL-like"/>
    <property type="match status" value="1"/>
</dbReference>
<dbReference type="InterPro" id="IPR011006">
    <property type="entry name" value="CheY-like_superfamily"/>
</dbReference>
<dbReference type="SMART" id="SM00448">
    <property type="entry name" value="REC"/>
    <property type="match status" value="1"/>
</dbReference>
<evidence type="ECO:0000259" key="5">
    <source>
        <dbReference type="PROSITE" id="PS50930"/>
    </source>
</evidence>
<feature type="domain" description="HTH LytTR-type" evidence="5">
    <location>
        <begin position="132"/>
        <end position="231"/>
    </location>
</feature>
<dbReference type="Gene3D" id="3.40.50.2300">
    <property type="match status" value="1"/>
</dbReference>
<dbReference type="EMBL" id="DVFW01000021">
    <property type="protein sequence ID" value="HIQ80444.1"/>
    <property type="molecule type" value="Genomic_DNA"/>
</dbReference>
<evidence type="ECO:0000256" key="3">
    <source>
        <dbReference type="PROSITE-ProRule" id="PRU00169"/>
    </source>
</evidence>
<evidence type="ECO:0000256" key="2">
    <source>
        <dbReference type="ARBA" id="ARBA00024867"/>
    </source>
</evidence>
<feature type="modified residue" description="4-aspartylphosphate" evidence="3">
    <location>
        <position position="59"/>
    </location>
</feature>
<dbReference type="Proteomes" id="UP000886787">
    <property type="component" value="Unassembled WGS sequence"/>
</dbReference>
<dbReference type="GO" id="GO:0003677">
    <property type="term" value="F:DNA binding"/>
    <property type="evidence" value="ECO:0007669"/>
    <property type="project" value="InterPro"/>
</dbReference>
<evidence type="ECO:0000259" key="4">
    <source>
        <dbReference type="PROSITE" id="PS50110"/>
    </source>
</evidence>
<dbReference type="PROSITE" id="PS50930">
    <property type="entry name" value="HTH_LYTTR"/>
    <property type="match status" value="1"/>
</dbReference>
<reference evidence="6" key="2">
    <citation type="journal article" date="2021" name="PeerJ">
        <title>Extensive microbial diversity within the chicken gut microbiome revealed by metagenomics and culture.</title>
        <authorList>
            <person name="Gilroy R."/>
            <person name="Ravi A."/>
            <person name="Getino M."/>
            <person name="Pursley I."/>
            <person name="Horton D.L."/>
            <person name="Alikhan N.F."/>
            <person name="Baker D."/>
            <person name="Gharbi K."/>
            <person name="Hall N."/>
            <person name="Watson M."/>
            <person name="Adriaenssens E.M."/>
            <person name="Foster-Nyarko E."/>
            <person name="Jarju S."/>
            <person name="Secka A."/>
            <person name="Antonio M."/>
            <person name="Oren A."/>
            <person name="Chaudhuri R.R."/>
            <person name="La Ragione R."/>
            <person name="Hildebrand F."/>
            <person name="Pallen M.J."/>
        </authorList>
    </citation>
    <scope>NUCLEOTIDE SEQUENCE</scope>
    <source>
        <strain evidence="6">ChiSjej1B19-3389</strain>
    </source>
</reference>
<dbReference type="InterPro" id="IPR001789">
    <property type="entry name" value="Sig_transdc_resp-reg_receiver"/>
</dbReference>
<comment type="caution">
    <text evidence="6">The sequence shown here is derived from an EMBL/GenBank/DDBJ whole genome shotgun (WGS) entry which is preliminary data.</text>
</comment>
<organism evidence="6 7">
    <name type="scientific">Candidatus Scatavimonas merdigallinarum</name>
    <dbReference type="NCBI Taxonomy" id="2840914"/>
    <lineage>
        <taxon>Bacteria</taxon>
        <taxon>Bacillati</taxon>
        <taxon>Bacillota</taxon>
        <taxon>Clostridia</taxon>
        <taxon>Eubacteriales</taxon>
        <taxon>Oscillospiraceae</taxon>
        <taxon>Oscillospiraceae incertae sedis</taxon>
        <taxon>Candidatus Scatavimonas</taxon>
    </lineage>
</organism>
<dbReference type="SUPFAM" id="SSF52172">
    <property type="entry name" value="CheY-like"/>
    <property type="match status" value="1"/>
</dbReference>
<dbReference type="AlphaFoldDB" id="A0A9D0ZJD8"/>
<dbReference type="InterPro" id="IPR046947">
    <property type="entry name" value="LytR-like"/>
</dbReference>
<reference evidence="6" key="1">
    <citation type="submission" date="2020-10" db="EMBL/GenBank/DDBJ databases">
        <authorList>
            <person name="Gilroy R."/>
        </authorList>
    </citation>
    <scope>NUCLEOTIDE SEQUENCE</scope>
    <source>
        <strain evidence="6">ChiSjej1B19-3389</strain>
    </source>
</reference>
<sequence>MIKIAVCDDENMFALSFKTKLRDGFRKVLKQEIIVDTFDDANALLYKMKNTAYDVVFLDIEMPGVNGLEAAGWIKKNSARAFIVFTTNRDDLVFDALRIKPLGFLRKSHLAQELDGMIDYITETVNFSDAKVSIKCKEGVVNLNLADVFYLENAGNSVFFVTKDRKYETRDSLYKKEQELEQFGFIRSHGSFIINLNHIYKVKTKEIVLDNGSTVPLSRSRHRILKEKFLKEMVINNE</sequence>
<dbReference type="InterPro" id="IPR007492">
    <property type="entry name" value="LytTR_DNA-bd_dom"/>
</dbReference>
<dbReference type="SMART" id="SM00850">
    <property type="entry name" value="LytTR"/>
    <property type="match status" value="1"/>
</dbReference>